<reference evidence="2 3" key="1">
    <citation type="submission" date="2016-03" db="EMBL/GenBank/DDBJ databases">
        <authorList>
            <person name="Ploux O."/>
        </authorList>
    </citation>
    <scope>NUCLEOTIDE SEQUENCE [LARGE SCALE GENOMIC DNA]</scope>
    <source>
        <strain evidence="2 3">UAMH 11012</strain>
    </source>
</reference>
<gene>
    <name evidence="2" type="ORF">PAC_08556</name>
</gene>
<protein>
    <recommendedName>
        <fullName evidence="1">2EXR domain-containing protein</fullName>
    </recommendedName>
</protein>
<keyword evidence="3" id="KW-1185">Reference proteome</keyword>
<sequence>MRLRNREIKTTETFTPFKRLPIELRHIIWRFSLEARVVEVRWKATQDRPTGRQSTDLDAIWEYTERGQEAPTIELAEEIIYYSHAAFPTAFRLFCSSDQCIFGFFDSLSPSGLAQLQRIAIAIKMSDMVIKDDDNSTVHDVSSNLQWLADDYYEDRIDRCMFLSRIVAEHKYKGRCIELIDEFHTKLVKEYKLMAEEVPKLSKDDFDRRHADWVDKRARLAWSRRRAEYPGILILHHVLEE</sequence>
<accession>A0A1L7X0V5</accession>
<evidence type="ECO:0000313" key="2">
    <source>
        <dbReference type="EMBL" id="CZR58664.1"/>
    </source>
</evidence>
<dbReference type="AlphaFoldDB" id="A0A1L7X0V5"/>
<dbReference type="Pfam" id="PF20150">
    <property type="entry name" value="2EXR"/>
    <property type="match status" value="1"/>
</dbReference>
<feature type="domain" description="2EXR" evidence="1">
    <location>
        <begin position="14"/>
        <end position="55"/>
    </location>
</feature>
<name>A0A1L7X0V5_9HELO</name>
<organism evidence="2 3">
    <name type="scientific">Phialocephala subalpina</name>
    <dbReference type="NCBI Taxonomy" id="576137"/>
    <lineage>
        <taxon>Eukaryota</taxon>
        <taxon>Fungi</taxon>
        <taxon>Dikarya</taxon>
        <taxon>Ascomycota</taxon>
        <taxon>Pezizomycotina</taxon>
        <taxon>Leotiomycetes</taxon>
        <taxon>Helotiales</taxon>
        <taxon>Mollisiaceae</taxon>
        <taxon>Phialocephala</taxon>
        <taxon>Phialocephala fortinii species complex</taxon>
    </lineage>
</organism>
<dbReference type="EMBL" id="FJOG01000012">
    <property type="protein sequence ID" value="CZR58664.1"/>
    <property type="molecule type" value="Genomic_DNA"/>
</dbReference>
<evidence type="ECO:0000259" key="1">
    <source>
        <dbReference type="Pfam" id="PF20150"/>
    </source>
</evidence>
<evidence type="ECO:0000313" key="3">
    <source>
        <dbReference type="Proteomes" id="UP000184330"/>
    </source>
</evidence>
<dbReference type="InterPro" id="IPR045518">
    <property type="entry name" value="2EXR"/>
</dbReference>
<proteinExistence type="predicted"/>
<dbReference type="Proteomes" id="UP000184330">
    <property type="component" value="Unassembled WGS sequence"/>
</dbReference>
<dbReference type="OrthoDB" id="3473305at2759"/>